<accession>A0A4C2EHM8</accession>
<proteinExistence type="predicted"/>
<protein>
    <submittedName>
        <fullName evidence="1">Uncharacterized protein</fullName>
    </submittedName>
</protein>
<keyword evidence="2" id="KW-1185">Reference proteome</keyword>
<dbReference type="AlphaFoldDB" id="A0A4C2EHM8"/>
<sequence length="193" mass="21161">MTGNLPLRAILVTVTVLLAGCSGIGLSGQQSPEAATQTQVPTEAQTLTIPNESGLEPSNTTVEFKGDITETPENSPVDAGTVEQEIKRMGHADEVKVREKRYGYAVLVYRNTTDMSELGRTMKATYEAIYRLHTAGDVGEVKVTHTWEAAPPRQQTINQTMLTKFESGEWDTAEFEAQIGLTSEPVNESEWDE</sequence>
<dbReference type="Proteomes" id="UP000304382">
    <property type="component" value="Unassembled WGS sequence"/>
</dbReference>
<evidence type="ECO:0000313" key="2">
    <source>
        <dbReference type="Proteomes" id="UP000304382"/>
    </source>
</evidence>
<dbReference type="EMBL" id="BIXZ01000001">
    <property type="protein sequence ID" value="GCF13237.1"/>
    <property type="molecule type" value="Genomic_DNA"/>
</dbReference>
<dbReference type="RefSeq" id="WP_137682864.1">
    <property type="nucleotide sequence ID" value="NZ_BIXZ01000001.1"/>
</dbReference>
<evidence type="ECO:0000313" key="1">
    <source>
        <dbReference type="EMBL" id="GCF13237.1"/>
    </source>
</evidence>
<name>A0A4C2EHM8_9EURY</name>
<gene>
    <name evidence="1" type="ORF">Harman_11720</name>
</gene>
<comment type="caution">
    <text evidence="1">The sequence shown here is derived from an EMBL/GenBank/DDBJ whole genome shotgun (WGS) entry which is preliminary data.</text>
</comment>
<reference evidence="1 2" key="1">
    <citation type="submission" date="2019-02" db="EMBL/GenBank/DDBJ databases">
        <title>Haloarcula mannanilyticum sp. nov., a mannan degrading haloarchaeon isolated from commercial salt.</title>
        <authorList>
            <person name="Enomoto S."/>
            <person name="Shimane Y."/>
            <person name="Kamekura M."/>
            <person name="Ito T."/>
            <person name="Moriya O."/>
            <person name="Ihara K."/>
            <person name="Takahashi-Ando N."/>
            <person name="Fukushima Y."/>
            <person name="Yoshida Y."/>
            <person name="Usama R."/>
            <person name="Takai K."/>
            <person name="Minegishi H."/>
        </authorList>
    </citation>
    <scope>NUCLEOTIDE SEQUENCE [LARGE SCALE GENOMIC DNA]</scope>
    <source>
        <strain evidence="1 2">MD130-1</strain>
    </source>
</reference>
<organism evidence="1 2">
    <name type="scientific">Haloarcula mannanilytica</name>
    <dbReference type="NCBI Taxonomy" id="2509225"/>
    <lineage>
        <taxon>Archaea</taxon>
        <taxon>Methanobacteriati</taxon>
        <taxon>Methanobacteriota</taxon>
        <taxon>Stenosarchaea group</taxon>
        <taxon>Halobacteria</taxon>
        <taxon>Halobacteriales</taxon>
        <taxon>Haloarculaceae</taxon>
        <taxon>Haloarcula</taxon>
    </lineage>
</organism>